<protein>
    <submittedName>
        <fullName evidence="2">Uncharacterized protein</fullName>
    </submittedName>
</protein>
<dbReference type="PANTHER" id="PTHR45737">
    <property type="entry name" value="VON WILLEBRAND FACTOR A DOMAIN-CONTAINING PROTEIN 5A"/>
    <property type="match status" value="1"/>
</dbReference>
<feature type="region of interest" description="Disordered" evidence="1">
    <location>
        <begin position="1"/>
        <end position="72"/>
    </location>
</feature>
<evidence type="ECO:0000313" key="2">
    <source>
        <dbReference type="EMBL" id="PIO26684.1"/>
    </source>
</evidence>
<feature type="non-terminal residue" evidence="2">
    <location>
        <position position="235"/>
    </location>
</feature>
<feature type="compositionally biased region" description="Low complexity" evidence="1">
    <location>
        <begin position="61"/>
        <end position="72"/>
    </location>
</feature>
<dbReference type="AlphaFoldDB" id="A0A2G9RFQ8"/>
<dbReference type="PANTHER" id="PTHR45737:SF6">
    <property type="entry name" value="VON WILLEBRAND FACTOR A DOMAIN-CONTAINING PROTEIN 5A"/>
    <property type="match status" value="1"/>
</dbReference>
<evidence type="ECO:0000256" key="1">
    <source>
        <dbReference type="SAM" id="MobiDB-lite"/>
    </source>
</evidence>
<sequence length="235" mass="25694">MAWAGSGTFEFITGKDRMQPKSGRKRIRSPSTTQDPQTEEQWEGEDKSPSGDCEEADDSSSEGSSGEGPSSASHAEKLLVLRALKCSLQPTVKDISLTWTLPSSVEAIVLSKVPTAIFHGQKSIVYAQLKGKVENEADGEVCLQYKFKDEIIKNDLRFPLKVQNAERPTIHRLAAKTLISELEHGTESPSEDVKKKILETSLQSGVVSSLSAYVAVNKDTKTHVEGPPMRRDVPA</sequence>
<reference evidence="3" key="1">
    <citation type="journal article" date="2017" name="Nat. Commun.">
        <title>The North American bullfrog draft genome provides insight into hormonal regulation of long noncoding RNA.</title>
        <authorList>
            <person name="Hammond S.A."/>
            <person name="Warren R.L."/>
            <person name="Vandervalk B.P."/>
            <person name="Kucuk E."/>
            <person name="Khan H."/>
            <person name="Gibb E.A."/>
            <person name="Pandoh P."/>
            <person name="Kirk H."/>
            <person name="Zhao Y."/>
            <person name="Jones M."/>
            <person name="Mungall A.J."/>
            <person name="Coope R."/>
            <person name="Pleasance S."/>
            <person name="Moore R.A."/>
            <person name="Holt R.A."/>
            <person name="Round J.M."/>
            <person name="Ohora S."/>
            <person name="Walle B.V."/>
            <person name="Veldhoen N."/>
            <person name="Helbing C.C."/>
            <person name="Birol I."/>
        </authorList>
    </citation>
    <scope>NUCLEOTIDE SEQUENCE [LARGE SCALE GENOMIC DNA]</scope>
</reference>
<gene>
    <name evidence="2" type="ORF">AB205_0009530</name>
</gene>
<dbReference type="OrthoDB" id="1729737at2759"/>
<organism evidence="2 3">
    <name type="scientific">Aquarana catesbeiana</name>
    <name type="common">American bullfrog</name>
    <name type="synonym">Rana catesbeiana</name>
    <dbReference type="NCBI Taxonomy" id="8400"/>
    <lineage>
        <taxon>Eukaryota</taxon>
        <taxon>Metazoa</taxon>
        <taxon>Chordata</taxon>
        <taxon>Craniata</taxon>
        <taxon>Vertebrata</taxon>
        <taxon>Euteleostomi</taxon>
        <taxon>Amphibia</taxon>
        <taxon>Batrachia</taxon>
        <taxon>Anura</taxon>
        <taxon>Neobatrachia</taxon>
        <taxon>Ranoidea</taxon>
        <taxon>Ranidae</taxon>
        <taxon>Aquarana</taxon>
    </lineage>
</organism>
<name>A0A2G9RFQ8_AQUCT</name>
<dbReference type="Proteomes" id="UP000228934">
    <property type="component" value="Unassembled WGS sequence"/>
</dbReference>
<proteinExistence type="predicted"/>
<keyword evidence="3" id="KW-1185">Reference proteome</keyword>
<evidence type="ECO:0000313" key="3">
    <source>
        <dbReference type="Proteomes" id="UP000228934"/>
    </source>
</evidence>
<accession>A0A2G9RFQ8</accession>
<dbReference type="EMBL" id="KV941200">
    <property type="protein sequence ID" value="PIO26684.1"/>
    <property type="molecule type" value="Genomic_DNA"/>
</dbReference>